<proteinExistence type="predicted"/>
<protein>
    <submittedName>
        <fullName evidence="2">MULE transposase domain-containing protein</fullName>
    </submittedName>
</protein>
<reference evidence="2" key="1">
    <citation type="submission" date="2019-12" db="UniProtKB">
        <authorList>
            <consortium name="WormBaseParasite"/>
        </authorList>
    </citation>
    <scope>IDENTIFICATION</scope>
</reference>
<dbReference type="AlphaFoldDB" id="A0A5S6Q6B3"/>
<accession>A0A5S6Q6B3</accession>
<dbReference type="PROSITE" id="PS51257">
    <property type="entry name" value="PROKAR_LIPOPROTEIN"/>
    <property type="match status" value="1"/>
</dbReference>
<sequence>MNAMRAVFPGAAIFGCFFHLVRSMKRQLAEQRLLAQFRNDSTLQHTARMIIALAFLPRDIVQATFDQLASESPDTLEPILSWFERTYVGCRNRRGVRRAPLFPIELWSVHERTLIGHDRTNNFVEAAHRRMKLELGADHPTLWRFIEGIRKVQAGRVQHYEEFIRGDEPPRKRLRFLRADERIRRTLREGDIRFPVEILRAIAHCFEIN</sequence>
<dbReference type="Proteomes" id="UP000046395">
    <property type="component" value="Unassembled WGS sequence"/>
</dbReference>
<keyword evidence="1" id="KW-1185">Reference proteome</keyword>
<dbReference type="STRING" id="70415.A0A5S6Q6B3"/>
<evidence type="ECO:0000313" key="1">
    <source>
        <dbReference type="Proteomes" id="UP000046395"/>
    </source>
</evidence>
<evidence type="ECO:0000313" key="2">
    <source>
        <dbReference type="WBParaSite" id="TMUE_1000002709.1"/>
    </source>
</evidence>
<name>A0A5S6Q6B3_TRIMR</name>
<dbReference type="WBParaSite" id="TMUE_1000002709.1">
    <property type="protein sequence ID" value="TMUE_1000002709.1"/>
    <property type="gene ID" value="WBGene00294794"/>
</dbReference>
<organism evidence="1 2">
    <name type="scientific">Trichuris muris</name>
    <name type="common">Mouse whipworm</name>
    <dbReference type="NCBI Taxonomy" id="70415"/>
    <lineage>
        <taxon>Eukaryota</taxon>
        <taxon>Metazoa</taxon>
        <taxon>Ecdysozoa</taxon>
        <taxon>Nematoda</taxon>
        <taxon>Enoplea</taxon>
        <taxon>Dorylaimia</taxon>
        <taxon>Trichinellida</taxon>
        <taxon>Trichuridae</taxon>
        <taxon>Trichuris</taxon>
    </lineage>
</organism>